<dbReference type="InterPro" id="IPR006096">
    <property type="entry name" value="Glu/Leu/Phe/Val/Trp_DH_C"/>
</dbReference>
<dbReference type="SUPFAM" id="SSF51735">
    <property type="entry name" value="NAD(P)-binding Rossmann-fold domains"/>
    <property type="match status" value="1"/>
</dbReference>
<dbReference type="InterPro" id="IPR006097">
    <property type="entry name" value="Glu/Leu/Phe/Val/Trp_DH_dimer"/>
</dbReference>
<dbReference type="PANTHER" id="PTHR42722:SF1">
    <property type="entry name" value="VALINE DEHYDROGENASE"/>
    <property type="match status" value="1"/>
</dbReference>
<keyword evidence="3 7" id="KW-0560">Oxidoreductase</keyword>
<evidence type="ECO:0000256" key="6">
    <source>
        <dbReference type="PIRSR" id="PIRSR000188-2"/>
    </source>
</evidence>
<dbReference type="GO" id="GO:0016639">
    <property type="term" value="F:oxidoreductase activity, acting on the CH-NH2 group of donors, NAD or NADP as acceptor"/>
    <property type="evidence" value="ECO:0007669"/>
    <property type="project" value="InterPro"/>
</dbReference>
<dbReference type="InterPro" id="IPR016211">
    <property type="entry name" value="Glu/Phe/Leu/Val/Trp_DH_bac/arc"/>
</dbReference>
<dbReference type="RefSeq" id="WP_190766026.1">
    <property type="nucleotide sequence ID" value="NZ_JACXLD010000007.1"/>
</dbReference>
<dbReference type="PRINTS" id="PR00082">
    <property type="entry name" value="GLFDHDRGNASE"/>
</dbReference>
<dbReference type="SMART" id="SM00839">
    <property type="entry name" value="ELFV_dehydrog"/>
    <property type="match status" value="1"/>
</dbReference>
<dbReference type="InterPro" id="IPR006095">
    <property type="entry name" value="Glu/Leu/Phe/Val/Trp_DH"/>
</dbReference>
<dbReference type="Proteomes" id="UP000610558">
    <property type="component" value="Unassembled WGS sequence"/>
</dbReference>
<dbReference type="InterPro" id="IPR046346">
    <property type="entry name" value="Aminoacid_DH-like_N_sf"/>
</dbReference>
<evidence type="ECO:0000256" key="5">
    <source>
        <dbReference type="PIRSR" id="PIRSR000188-1"/>
    </source>
</evidence>
<sequence length="358" mass="38327">MSVFESTSFDHHEQVIFHEDSQTGLRAIIALHNTQLGPAMGGCRMYPYASSADALEDVLRLSRGMTYKSAVAGLPYGGGKAVIIADPRRDKTPALLRAMGRFVDSLGGRYITAEDSGMGVPDLKIMSETTPYVVGLDEGRCHGGDPSPATALGVFYGIQAALRYHYGSASVSGRKVAIQGAGAVGLHLLDLLIEAGAEVEIADLNLARLELAAAKGARIVDPKQILQAEVDVLVPCAMGGVINDKTVDTIQANIIAGSANNQLLRPEHGERLRERGILYAPDFVINAGGIIDIYHQQQGNTLAQRDQHLAGIADSLKVIFEGAEAEGISCERVAEDLARQRLNRQVFTQEQNLTSALR</sequence>
<comment type="caution">
    <text evidence="9">The sequence shown here is derived from an EMBL/GenBank/DDBJ whole genome shotgun (WGS) entry which is preliminary data.</text>
</comment>
<comment type="function">
    <text evidence="1">Catalyzes the reversible oxidative deamination of glutamate to alpha-ketoglutarate and ammonia.</text>
</comment>
<evidence type="ECO:0000256" key="3">
    <source>
        <dbReference type="ARBA" id="ARBA00023002"/>
    </source>
</evidence>
<accession>A0A927C4M9</accession>
<reference evidence="9" key="1">
    <citation type="submission" date="2020-09" db="EMBL/GenBank/DDBJ databases">
        <authorList>
            <person name="Yoon J.-W."/>
        </authorList>
    </citation>
    <scope>NUCLEOTIDE SEQUENCE</scope>
    <source>
        <strain evidence="9">KMU-158</strain>
    </source>
</reference>
<dbReference type="Pfam" id="PF00208">
    <property type="entry name" value="ELFV_dehydrog"/>
    <property type="match status" value="2"/>
</dbReference>
<evidence type="ECO:0000313" key="10">
    <source>
        <dbReference type="Proteomes" id="UP000610558"/>
    </source>
</evidence>
<comment type="similarity">
    <text evidence="2 7">Belongs to the Glu/Leu/Phe/Val dehydrogenases family.</text>
</comment>
<feature type="domain" description="Glutamate/phenylalanine/leucine/valine/L-tryptophan dehydrogenase C-terminal" evidence="8">
    <location>
        <begin position="144"/>
        <end position="350"/>
    </location>
</feature>
<gene>
    <name evidence="9" type="ORF">IB286_12435</name>
</gene>
<dbReference type="CDD" id="cd01075">
    <property type="entry name" value="NAD_bind_Leu_Phe_Val_DH"/>
    <property type="match status" value="1"/>
</dbReference>
<evidence type="ECO:0000259" key="8">
    <source>
        <dbReference type="SMART" id="SM00839"/>
    </source>
</evidence>
<feature type="active site" description="Proton donor/acceptor" evidence="5">
    <location>
        <position position="80"/>
    </location>
</feature>
<dbReference type="SUPFAM" id="SSF53223">
    <property type="entry name" value="Aminoacid dehydrogenase-like, N-terminal domain"/>
    <property type="match status" value="1"/>
</dbReference>
<evidence type="ECO:0000256" key="1">
    <source>
        <dbReference type="ARBA" id="ARBA00003868"/>
    </source>
</evidence>
<dbReference type="PROSITE" id="PS00074">
    <property type="entry name" value="GLFV_DEHYDROGENASE"/>
    <property type="match status" value="1"/>
</dbReference>
<protein>
    <submittedName>
        <fullName evidence="9">Glu/Leu/Phe/Val dehydrogenase</fullName>
    </submittedName>
</protein>
<keyword evidence="6" id="KW-0547">Nucleotide-binding</keyword>
<dbReference type="EMBL" id="JACXLD010000007">
    <property type="protein sequence ID" value="MBD2859812.1"/>
    <property type="molecule type" value="Genomic_DNA"/>
</dbReference>
<name>A0A927C4M9_9GAMM</name>
<keyword evidence="4 6" id="KW-0520">NAD</keyword>
<dbReference type="Gene3D" id="3.40.50.720">
    <property type="entry name" value="NAD(P)-binding Rossmann-like Domain"/>
    <property type="match status" value="1"/>
</dbReference>
<evidence type="ECO:0000313" key="9">
    <source>
        <dbReference type="EMBL" id="MBD2859812.1"/>
    </source>
</evidence>
<dbReference type="GO" id="GO:0000166">
    <property type="term" value="F:nucleotide binding"/>
    <property type="evidence" value="ECO:0007669"/>
    <property type="project" value="UniProtKB-KW"/>
</dbReference>
<dbReference type="Pfam" id="PF02812">
    <property type="entry name" value="ELFV_dehydrog_N"/>
    <property type="match status" value="1"/>
</dbReference>
<dbReference type="Gene3D" id="3.40.50.10860">
    <property type="entry name" value="Leucine Dehydrogenase, chain A, domain 1"/>
    <property type="match status" value="1"/>
</dbReference>
<evidence type="ECO:0000256" key="4">
    <source>
        <dbReference type="ARBA" id="ARBA00023027"/>
    </source>
</evidence>
<dbReference type="FunFam" id="3.40.50.10860:FF:000010">
    <property type="entry name" value="Leucine dehydrogenase"/>
    <property type="match status" value="1"/>
</dbReference>
<dbReference type="GO" id="GO:0006520">
    <property type="term" value="P:amino acid metabolic process"/>
    <property type="evidence" value="ECO:0007669"/>
    <property type="project" value="InterPro"/>
</dbReference>
<dbReference type="AlphaFoldDB" id="A0A927C4M9"/>
<evidence type="ECO:0000256" key="2">
    <source>
        <dbReference type="ARBA" id="ARBA00006382"/>
    </source>
</evidence>
<evidence type="ECO:0000256" key="7">
    <source>
        <dbReference type="RuleBase" id="RU004417"/>
    </source>
</evidence>
<organism evidence="9 10">
    <name type="scientific">Spongiibacter pelagi</name>
    <dbReference type="NCBI Taxonomy" id="2760804"/>
    <lineage>
        <taxon>Bacteria</taxon>
        <taxon>Pseudomonadati</taxon>
        <taxon>Pseudomonadota</taxon>
        <taxon>Gammaproteobacteria</taxon>
        <taxon>Cellvibrionales</taxon>
        <taxon>Spongiibacteraceae</taxon>
        <taxon>Spongiibacter</taxon>
    </lineage>
</organism>
<dbReference type="InterPro" id="IPR033524">
    <property type="entry name" value="Glu/Leu/Phe/Val_DH_AS"/>
</dbReference>
<dbReference type="PIRSF" id="PIRSF000188">
    <property type="entry name" value="Phe_leu_dh"/>
    <property type="match status" value="1"/>
</dbReference>
<keyword evidence="10" id="KW-1185">Reference proteome</keyword>
<dbReference type="PANTHER" id="PTHR42722">
    <property type="entry name" value="LEUCINE DEHYDROGENASE"/>
    <property type="match status" value="1"/>
</dbReference>
<dbReference type="InterPro" id="IPR036291">
    <property type="entry name" value="NAD(P)-bd_dom_sf"/>
</dbReference>
<proteinExistence type="inferred from homology"/>
<feature type="binding site" evidence="6">
    <location>
        <begin position="180"/>
        <end position="185"/>
    </location>
    <ligand>
        <name>NAD(+)</name>
        <dbReference type="ChEBI" id="CHEBI:57540"/>
    </ligand>
</feature>